<proteinExistence type="predicted"/>
<sequence length="590" mass="65860">MEKPPENSILEETLGQYQRSLRERVNRSLHQLSCVLREDNAAFRDDALDPSFSAEGGNEDTGTAWHELQHSHAVNQLMALLYQQAAEESEVSPSRRRKMSSLRSSEYEETSMPTVHNLVPIINDQSQYIHHLEAEVKFCKEELSGMKNRVQVVVLDNERLQQELKARGQEEAMREQTLLDASGNMQNSWMTRGEDSGVQEAVKAFSHGDADMIKTSSAGEAEKWKLELEKLKLTYEQKCEILESQLRVLRKNLAECQKNCEDLKERLKHKESVLAAQVSNPNRVGGLCVKCAQHEAVLSQTHSDVHMQTIERLTKAPVSPQVHAQQMRPARCPRLPAALPPASEDRGPFSARARCVRGCRPLSSDASSGLFLPDLGMHGHLGLSRFECPFCADRERDDLMSALVAARSSLADVQLREAGAYEQVKCAMQMTEEANLEKTKASPAGPEPGRPSRSLWPPENVFPCSPIAKLFFLNTQYYWPITLFITSPCAFRNGYFLSLPSHTRSSHRLSTVSWAGGGSGAGDGHLELPDLAQLPAPLFASRGPWGRDGARNPGMCPDRESNHDLLVQSARKVKAKHPVLYHHLQPIRPC</sequence>
<dbReference type="PANTHER" id="PTHR34343:SF1">
    <property type="entry name" value="SEROLOGICALLY DEFINED COLON CANCER ANTIGEN 8"/>
    <property type="match status" value="1"/>
</dbReference>
<organism evidence="3 4">
    <name type="scientific">Cnephaeus nilssonii</name>
    <name type="common">Northern bat</name>
    <name type="synonym">Eptesicus nilssonii</name>
    <dbReference type="NCBI Taxonomy" id="3371016"/>
    <lineage>
        <taxon>Eukaryota</taxon>
        <taxon>Metazoa</taxon>
        <taxon>Chordata</taxon>
        <taxon>Craniata</taxon>
        <taxon>Vertebrata</taxon>
        <taxon>Euteleostomi</taxon>
        <taxon>Mammalia</taxon>
        <taxon>Eutheria</taxon>
        <taxon>Laurasiatheria</taxon>
        <taxon>Chiroptera</taxon>
        <taxon>Yangochiroptera</taxon>
        <taxon>Vespertilionidae</taxon>
        <taxon>Cnephaeus</taxon>
    </lineage>
</organism>
<dbReference type="GO" id="GO:0030010">
    <property type="term" value="P:establishment of cell polarity"/>
    <property type="evidence" value="ECO:0007669"/>
    <property type="project" value="TreeGrafter"/>
</dbReference>
<dbReference type="GO" id="GO:0001764">
    <property type="term" value="P:neuron migration"/>
    <property type="evidence" value="ECO:0007669"/>
    <property type="project" value="TreeGrafter"/>
</dbReference>
<feature type="region of interest" description="Disordered" evidence="2">
    <location>
        <begin position="86"/>
        <end position="109"/>
    </location>
</feature>
<comment type="caution">
    <text evidence="3">The sequence shown here is derived from an EMBL/GenBank/DDBJ whole genome shotgun (WGS) entry which is preliminary data.</text>
</comment>
<dbReference type="GO" id="GO:0035148">
    <property type="term" value="P:tube formation"/>
    <property type="evidence" value="ECO:0007669"/>
    <property type="project" value="TreeGrafter"/>
</dbReference>
<reference evidence="3" key="1">
    <citation type="submission" date="2023-06" db="EMBL/GenBank/DDBJ databases">
        <title>Reference genome for the Northern bat (Eptesicus nilssonii), a most northern bat species.</title>
        <authorList>
            <person name="Laine V.N."/>
            <person name="Pulliainen A.T."/>
            <person name="Lilley T.M."/>
        </authorList>
    </citation>
    <scope>NUCLEOTIDE SEQUENCE</scope>
    <source>
        <strain evidence="3">BLF_Eptnil</strain>
        <tissue evidence="3">Kidney</tissue>
    </source>
</reference>
<evidence type="ECO:0008006" key="5">
    <source>
        <dbReference type="Google" id="ProtNLM"/>
    </source>
</evidence>
<feature type="coiled-coil region" evidence="1">
    <location>
        <begin position="225"/>
        <end position="273"/>
    </location>
</feature>
<name>A0AA40LDH3_CNENI</name>
<evidence type="ECO:0000256" key="2">
    <source>
        <dbReference type="SAM" id="MobiDB-lite"/>
    </source>
</evidence>
<gene>
    <name evidence="3" type="ORF">QTO34_012532</name>
</gene>
<keyword evidence="4" id="KW-1185">Reference proteome</keyword>
<dbReference type="GO" id="GO:0005813">
    <property type="term" value="C:centrosome"/>
    <property type="evidence" value="ECO:0007669"/>
    <property type="project" value="InterPro"/>
</dbReference>
<evidence type="ECO:0000313" key="4">
    <source>
        <dbReference type="Proteomes" id="UP001177744"/>
    </source>
</evidence>
<dbReference type="Pfam" id="PF15964">
    <property type="entry name" value="CCCAP"/>
    <property type="match status" value="2"/>
</dbReference>
<dbReference type="GO" id="GO:0007098">
    <property type="term" value="P:centrosome cycle"/>
    <property type="evidence" value="ECO:0007669"/>
    <property type="project" value="InterPro"/>
</dbReference>
<dbReference type="EMBL" id="JAULJE010000024">
    <property type="protein sequence ID" value="KAK1328109.1"/>
    <property type="molecule type" value="Genomic_DNA"/>
</dbReference>
<dbReference type="Proteomes" id="UP001177744">
    <property type="component" value="Unassembled WGS sequence"/>
</dbReference>
<dbReference type="InterPro" id="IPR031887">
    <property type="entry name" value="SDCCAG8"/>
</dbReference>
<keyword evidence="1" id="KW-0175">Coiled coil</keyword>
<evidence type="ECO:0000256" key="1">
    <source>
        <dbReference type="SAM" id="Coils"/>
    </source>
</evidence>
<protein>
    <recommendedName>
        <fullName evidence="5">Serologically defined colon cancer antigen 8</fullName>
    </recommendedName>
</protein>
<accession>A0AA40LDH3</accession>
<evidence type="ECO:0000313" key="3">
    <source>
        <dbReference type="EMBL" id="KAK1328109.1"/>
    </source>
</evidence>
<dbReference type="AlphaFoldDB" id="A0AA40LDH3"/>
<dbReference type="GO" id="GO:0005814">
    <property type="term" value="C:centriole"/>
    <property type="evidence" value="ECO:0007669"/>
    <property type="project" value="TreeGrafter"/>
</dbReference>
<feature type="region of interest" description="Disordered" evidence="2">
    <location>
        <begin position="435"/>
        <end position="455"/>
    </location>
</feature>
<dbReference type="PANTHER" id="PTHR34343">
    <property type="entry name" value="SEROLOGICALLY DEFINED COLON CANCER ANTIGEN 8"/>
    <property type="match status" value="1"/>
</dbReference>